<proteinExistence type="predicted"/>
<evidence type="ECO:0000256" key="16">
    <source>
        <dbReference type="ARBA" id="ARBA00023221"/>
    </source>
</evidence>
<dbReference type="FunFam" id="3.40.50.300:FF:001026">
    <property type="entry name" value="Phosphomevalonate kinase"/>
    <property type="match status" value="1"/>
</dbReference>
<keyword evidence="6" id="KW-0153">Cholesterol metabolism</keyword>
<keyword evidence="9" id="KW-0418">Kinase</keyword>
<feature type="binding site" evidence="18">
    <location>
        <position position="168"/>
    </location>
    <ligand>
        <name>substrate</name>
    </ligand>
</feature>
<dbReference type="GO" id="GO:0004631">
    <property type="term" value="F:phosphomevalonate kinase activity"/>
    <property type="evidence" value="ECO:0007669"/>
    <property type="project" value="UniProtKB-EC"/>
</dbReference>
<comment type="subcellular location">
    <subcellularLocation>
        <location evidence="1">Cytoplasm</location>
        <location evidence="1">Cytosol</location>
    </subcellularLocation>
</comment>
<dbReference type="PANTHER" id="PTHR13101:SF1">
    <property type="entry name" value="PHOSPHOMEVALONATE KINASE"/>
    <property type="match status" value="1"/>
</dbReference>
<keyword evidence="10" id="KW-0152">Cholesterol biosynthesis</keyword>
<keyword evidence="15" id="KW-1207">Sterol metabolism</keyword>
<dbReference type="EC" id="2.7.4.2" evidence="3"/>
<dbReference type="SUPFAM" id="SSF52540">
    <property type="entry name" value="P-loop containing nucleoside triphosphate hydrolases"/>
    <property type="match status" value="1"/>
</dbReference>
<comment type="pathway">
    <text evidence="2">Isoprenoid biosynthesis; isopentenyl diphosphate biosynthesis via mevalonate pathway; isopentenyl diphosphate from (R)-mevalonate: step 2/3.</text>
</comment>
<dbReference type="PIRSF" id="PIRSF036639">
    <property type="entry name" value="PMK_anim"/>
    <property type="match status" value="1"/>
</dbReference>
<evidence type="ECO:0000256" key="3">
    <source>
        <dbReference type="ARBA" id="ARBA00012958"/>
    </source>
</evidence>
<keyword evidence="12" id="KW-0752">Steroid biosynthesis</keyword>
<dbReference type="InterPro" id="IPR005919">
    <property type="entry name" value="Pmev_kin_anim"/>
</dbReference>
<evidence type="ECO:0000256" key="12">
    <source>
        <dbReference type="ARBA" id="ARBA00022955"/>
    </source>
</evidence>
<evidence type="ECO:0000256" key="17">
    <source>
        <dbReference type="ARBA" id="ARBA00034549"/>
    </source>
</evidence>
<evidence type="ECO:0000256" key="11">
    <source>
        <dbReference type="ARBA" id="ARBA00022840"/>
    </source>
</evidence>
<keyword evidence="8 18" id="KW-0547">Nucleotide-binding</keyword>
<reference evidence="19" key="1">
    <citation type="submission" date="2014-12" db="EMBL/GenBank/DDBJ databases">
        <title>Insight into the proteome of Arion vulgaris.</title>
        <authorList>
            <person name="Aradska J."/>
            <person name="Bulat T."/>
            <person name="Smidak R."/>
            <person name="Sarate P."/>
            <person name="Gangsoo J."/>
            <person name="Sialana F."/>
            <person name="Bilban M."/>
            <person name="Lubec G."/>
        </authorList>
    </citation>
    <scope>NUCLEOTIDE SEQUENCE</scope>
    <source>
        <tissue evidence="19">Skin</tissue>
    </source>
</reference>
<keyword evidence="4" id="KW-0963">Cytoplasm</keyword>
<accession>A0A0B6ZP23</accession>
<keyword evidence="16" id="KW-0753">Steroid metabolism</keyword>
<evidence type="ECO:0000256" key="2">
    <source>
        <dbReference type="ARBA" id="ARBA00005017"/>
    </source>
</evidence>
<organism evidence="19">
    <name type="scientific">Arion vulgaris</name>
    <dbReference type="NCBI Taxonomy" id="1028688"/>
    <lineage>
        <taxon>Eukaryota</taxon>
        <taxon>Metazoa</taxon>
        <taxon>Spiralia</taxon>
        <taxon>Lophotrochozoa</taxon>
        <taxon>Mollusca</taxon>
        <taxon>Gastropoda</taxon>
        <taxon>Heterobranchia</taxon>
        <taxon>Euthyneura</taxon>
        <taxon>Panpulmonata</taxon>
        <taxon>Eupulmonata</taxon>
        <taxon>Stylommatophora</taxon>
        <taxon>Helicina</taxon>
        <taxon>Arionoidea</taxon>
        <taxon>Arionidae</taxon>
        <taxon>Arion</taxon>
    </lineage>
</organism>
<dbReference type="Pfam" id="PF04275">
    <property type="entry name" value="P-mevalo_kinase"/>
    <property type="match status" value="1"/>
</dbReference>
<evidence type="ECO:0000256" key="8">
    <source>
        <dbReference type="ARBA" id="ARBA00022741"/>
    </source>
</evidence>
<keyword evidence="7" id="KW-0808">Transferase</keyword>
<dbReference type="InterPro" id="IPR027417">
    <property type="entry name" value="P-loop_NTPase"/>
</dbReference>
<dbReference type="AlphaFoldDB" id="A0A0B6ZP23"/>
<dbReference type="NCBIfam" id="TIGR01223">
    <property type="entry name" value="Pmev_kin_anim"/>
    <property type="match status" value="1"/>
</dbReference>
<evidence type="ECO:0000256" key="15">
    <source>
        <dbReference type="ARBA" id="ARBA00023166"/>
    </source>
</evidence>
<dbReference type="PANTHER" id="PTHR13101">
    <property type="entry name" value="PHOSPHOMEVALONATE KINASE"/>
    <property type="match status" value="1"/>
</dbReference>
<evidence type="ECO:0000256" key="4">
    <source>
        <dbReference type="ARBA" id="ARBA00022490"/>
    </source>
</evidence>
<keyword evidence="11 18" id="KW-0067">ATP-binding</keyword>
<dbReference type="UniPathway" id="UPA00057">
    <property type="reaction ID" value="UER00099"/>
</dbReference>
<dbReference type="EMBL" id="HACG01023448">
    <property type="protein sequence ID" value="CEK70313.1"/>
    <property type="molecule type" value="Transcribed_RNA"/>
</dbReference>
<sequence>MAAPKAIIVISGKRKSGKDYISDKLLNKFGSDKCAILHLSGPLKLQYAKEHGLDFQRLLDASEYKEKYRADMIRWGEEKRNQDPEFFCRLAASEDDFLKDVWIISDARRLSDVDYFKKYYNKVTITVRVQADLDTRKQRGFVYTEGVDNAESECGLDSGVNWDIVISNNGDKQELEEGIDKLIDLIHF</sequence>
<dbReference type="GO" id="GO:0006695">
    <property type="term" value="P:cholesterol biosynthetic process"/>
    <property type="evidence" value="ECO:0007669"/>
    <property type="project" value="UniProtKB-KW"/>
</dbReference>
<evidence type="ECO:0000256" key="10">
    <source>
        <dbReference type="ARBA" id="ARBA00022778"/>
    </source>
</evidence>
<dbReference type="GO" id="GO:0005829">
    <property type="term" value="C:cytosol"/>
    <property type="evidence" value="ECO:0007669"/>
    <property type="project" value="UniProtKB-SubCell"/>
</dbReference>
<feature type="binding site" evidence="18">
    <location>
        <position position="139"/>
    </location>
    <ligand>
        <name>ATP</name>
        <dbReference type="ChEBI" id="CHEBI:30616"/>
    </ligand>
</feature>
<dbReference type="GO" id="GO:0005524">
    <property type="term" value="F:ATP binding"/>
    <property type="evidence" value="ECO:0007669"/>
    <property type="project" value="UniProtKB-KW"/>
</dbReference>
<feature type="binding site" evidence="18">
    <location>
        <begin position="13"/>
        <end position="19"/>
    </location>
    <ligand>
        <name>ATP</name>
        <dbReference type="ChEBI" id="CHEBI:30616"/>
    </ligand>
</feature>
<evidence type="ECO:0000256" key="14">
    <source>
        <dbReference type="ARBA" id="ARBA00023098"/>
    </source>
</evidence>
<gene>
    <name evidence="19" type="primary">ORF73621</name>
</gene>
<evidence type="ECO:0000256" key="9">
    <source>
        <dbReference type="ARBA" id="ARBA00022777"/>
    </source>
</evidence>
<keyword evidence="14" id="KW-0443">Lipid metabolism</keyword>
<name>A0A0B6ZP23_9EUPU</name>
<dbReference type="GO" id="GO:0019287">
    <property type="term" value="P:isopentenyl diphosphate biosynthetic process, mevalonate pathway"/>
    <property type="evidence" value="ECO:0007669"/>
    <property type="project" value="UniProtKB-UniPathway"/>
</dbReference>
<evidence type="ECO:0000256" key="6">
    <source>
        <dbReference type="ARBA" id="ARBA00022548"/>
    </source>
</evidence>
<evidence type="ECO:0000256" key="13">
    <source>
        <dbReference type="ARBA" id="ARBA00023011"/>
    </source>
</evidence>
<keyword evidence="13" id="KW-0756">Sterol biosynthesis</keyword>
<dbReference type="Gene3D" id="3.40.50.300">
    <property type="entry name" value="P-loop containing nucleotide triphosphate hydrolases"/>
    <property type="match status" value="1"/>
</dbReference>
<protein>
    <recommendedName>
        <fullName evidence="17">Phosphomevalonate kinase</fullName>
        <ecNumber evidence="3">2.7.4.2</ecNumber>
    </recommendedName>
</protein>
<evidence type="ECO:0000256" key="18">
    <source>
        <dbReference type="PIRSR" id="PIRSR036639-1"/>
    </source>
</evidence>
<evidence type="ECO:0000256" key="1">
    <source>
        <dbReference type="ARBA" id="ARBA00004514"/>
    </source>
</evidence>
<evidence type="ECO:0000313" key="19">
    <source>
        <dbReference type="EMBL" id="CEK70313.1"/>
    </source>
</evidence>
<evidence type="ECO:0000256" key="5">
    <source>
        <dbReference type="ARBA" id="ARBA00022516"/>
    </source>
</evidence>
<keyword evidence="5" id="KW-0444">Lipid biosynthesis</keyword>
<evidence type="ECO:0000256" key="7">
    <source>
        <dbReference type="ARBA" id="ARBA00022679"/>
    </source>
</evidence>